<dbReference type="NCBIfam" id="NF001979">
    <property type="entry name" value="PRK00768.1"/>
    <property type="match status" value="1"/>
</dbReference>
<dbReference type="Proteomes" id="UP000664731">
    <property type="component" value="Unassembled WGS sequence"/>
</dbReference>
<comment type="similarity">
    <text evidence="1 8 9">Belongs to the NAD synthetase family.</text>
</comment>
<evidence type="ECO:0000256" key="9">
    <source>
        <dbReference type="RuleBase" id="RU003811"/>
    </source>
</evidence>
<comment type="pathway">
    <text evidence="8">Cofactor biosynthesis; NAD(+) biosynthesis; NAD(+) from deamido-NAD(+) (ammonia route): step 1/1.</text>
</comment>
<dbReference type="InterPro" id="IPR014729">
    <property type="entry name" value="Rossmann-like_a/b/a_fold"/>
</dbReference>
<evidence type="ECO:0000256" key="10">
    <source>
        <dbReference type="RuleBase" id="RU003812"/>
    </source>
</evidence>
<comment type="subunit">
    <text evidence="8">Homodimer.</text>
</comment>
<dbReference type="SUPFAM" id="SSF52402">
    <property type="entry name" value="Adenine nucleotide alpha hydrolases-like"/>
    <property type="match status" value="1"/>
</dbReference>
<dbReference type="PANTHER" id="PTHR23090">
    <property type="entry name" value="NH 3 /GLUTAMINE-DEPENDENT NAD + SYNTHETASE"/>
    <property type="match status" value="1"/>
</dbReference>
<proteinExistence type="inferred from homology"/>
<feature type="binding site" description="in other chain" evidence="8">
    <location>
        <begin position="272"/>
        <end position="273"/>
    </location>
    <ligand>
        <name>deamido-NAD(+)</name>
        <dbReference type="ChEBI" id="CHEBI:58437"/>
        <note>ligand shared between two neighboring subunits</note>
    </ligand>
</feature>
<keyword evidence="5 8" id="KW-0067">ATP-binding</keyword>
<dbReference type="Gene3D" id="3.40.50.620">
    <property type="entry name" value="HUPs"/>
    <property type="match status" value="1"/>
</dbReference>
<dbReference type="AlphaFoldDB" id="A0A939GXW5"/>
<feature type="binding site" evidence="8">
    <location>
        <begin position="55"/>
        <end position="62"/>
    </location>
    <ligand>
        <name>ATP</name>
        <dbReference type="ChEBI" id="CHEBI:30616"/>
    </ligand>
</feature>
<feature type="binding site" evidence="8">
    <location>
        <position position="177"/>
    </location>
    <ligand>
        <name>Mg(2+)</name>
        <dbReference type="ChEBI" id="CHEBI:18420"/>
    </ligand>
</feature>
<evidence type="ECO:0000256" key="5">
    <source>
        <dbReference type="ARBA" id="ARBA00022840"/>
    </source>
</evidence>
<evidence type="ECO:0000259" key="11">
    <source>
        <dbReference type="Pfam" id="PF02540"/>
    </source>
</evidence>
<feature type="domain" description="NAD/GMP synthase" evidence="11">
    <location>
        <begin position="36"/>
        <end position="277"/>
    </location>
</feature>
<dbReference type="EMBL" id="JAFNME010000009">
    <property type="protein sequence ID" value="MBO1249307.1"/>
    <property type="molecule type" value="Genomic_DNA"/>
</dbReference>
<dbReference type="InterPro" id="IPR022926">
    <property type="entry name" value="NH(3)-dep_NAD(+)_synth"/>
</dbReference>
<evidence type="ECO:0000256" key="7">
    <source>
        <dbReference type="ARBA" id="ARBA00023027"/>
    </source>
</evidence>
<keyword evidence="3 8" id="KW-0479">Metal-binding</keyword>
<evidence type="ECO:0000313" key="13">
    <source>
        <dbReference type="Proteomes" id="UP000664731"/>
    </source>
</evidence>
<feature type="binding site" description="in other chain" evidence="8">
    <location>
        <position position="185"/>
    </location>
    <ligand>
        <name>deamido-NAD(+)</name>
        <dbReference type="ChEBI" id="CHEBI:58437"/>
        <note>ligand shared between two neighboring subunits</note>
    </ligand>
</feature>
<dbReference type="GO" id="GO:0003952">
    <property type="term" value="F:NAD+ synthase (glutamine-hydrolyzing) activity"/>
    <property type="evidence" value="ECO:0007669"/>
    <property type="project" value="InterPro"/>
</dbReference>
<keyword evidence="2 8" id="KW-0436">Ligase</keyword>
<feature type="binding site" evidence="8">
    <location>
        <position position="61"/>
    </location>
    <ligand>
        <name>Mg(2+)</name>
        <dbReference type="ChEBI" id="CHEBI:18420"/>
    </ligand>
</feature>
<feature type="binding site" evidence="8">
    <location>
        <position position="201"/>
    </location>
    <ligand>
        <name>ATP</name>
        <dbReference type="ChEBI" id="CHEBI:30616"/>
    </ligand>
</feature>
<feature type="binding site" evidence="8">
    <location>
        <position position="192"/>
    </location>
    <ligand>
        <name>deamido-NAD(+)</name>
        <dbReference type="ChEBI" id="CHEBI:58437"/>
        <note>ligand shared between two neighboring subunits</note>
    </ligand>
</feature>
<organism evidence="12 13">
    <name type="scientific">Comamonas denitrificans</name>
    <dbReference type="NCBI Taxonomy" id="117506"/>
    <lineage>
        <taxon>Bacteria</taxon>
        <taxon>Pseudomonadati</taxon>
        <taxon>Pseudomonadota</taxon>
        <taxon>Betaproteobacteria</taxon>
        <taxon>Burkholderiales</taxon>
        <taxon>Comamonadaceae</taxon>
        <taxon>Comamonas</taxon>
    </lineage>
</organism>
<dbReference type="HAMAP" id="MF_00193">
    <property type="entry name" value="NadE_ammonia_dep"/>
    <property type="match status" value="1"/>
</dbReference>
<dbReference type="EC" id="6.3.1.5" evidence="8 10"/>
<accession>A0A939GXW5</accession>
<feature type="binding site" evidence="8">
    <location>
        <position position="172"/>
    </location>
    <ligand>
        <name>ATP</name>
        <dbReference type="ChEBI" id="CHEBI:30616"/>
    </ligand>
</feature>
<keyword evidence="4 8" id="KW-0547">Nucleotide-binding</keyword>
<reference evidence="12" key="1">
    <citation type="submission" date="2021-03" db="EMBL/GenBank/DDBJ databases">
        <title>Comamonas denitrificans.</title>
        <authorList>
            <person name="Finster K."/>
        </authorList>
    </citation>
    <scope>NUCLEOTIDE SEQUENCE</scope>
    <source>
        <strain evidence="12">MM2021_4</strain>
    </source>
</reference>
<dbReference type="GO" id="GO:0046872">
    <property type="term" value="F:metal ion binding"/>
    <property type="evidence" value="ECO:0007669"/>
    <property type="project" value="UniProtKB-KW"/>
</dbReference>
<dbReference type="CDD" id="cd00553">
    <property type="entry name" value="NAD_synthase"/>
    <property type="match status" value="1"/>
</dbReference>
<dbReference type="InterPro" id="IPR022310">
    <property type="entry name" value="NAD/GMP_synthase"/>
</dbReference>
<dbReference type="GO" id="GO:0004359">
    <property type="term" value="F:glutaminase activity"/>
    <property type="evidence" value="ECO:0007669"/>
    <property type="project" value="InterPro"/>
</dbReference>
<evidence type="ECO:0000256" key="4">
    <source>
        <dbReference type="ARBA" id="ARBA00022741"/>
    </source>
</evidence>
<evidence type="ECO:0000313" key="12">
    <source>
        <dbReference type="EMBL" id="MBO1249307.1"/>
    </source>
</evidence>
<dbReference type="GO" id="GO:0005524">
    <property type="term" value="F:ATP binding"/>
    <property type="evidence" value="ECO:0007669"/>
    <property type="project" value="UniProtKB-UniRule"/>
</dbReference>
<dbReference type="PANTHER" id="PTHR23090:SF7">
    <property type="entry name" value="NH(3)-DEPENDENT NAD(+) SYNTHETASE"/>
    <property type="match status" value="1"/>
</dbReference>
<evidence type="ECO:0000256" key="6">
    <source>
        <dbReference type="ARBA" id="ARBA00022842"/>
    </source>
</evidence>
<evidence type="ECO:0000256" key="2">
    <source>
        <dbReference type="ARBA" id="ARBA00022598"/>
    </source>
</evidence>
<keyword evidence="7 8" id="KW-0520">NAD</keyword>
<protein>
    <recommendedName>
        <fullName evidence="8 10">NH(3)-dependent NAD(+) synthetase</fullName>
        <ecNumber evidence="8 10">6.3.1.5</ecNumber>
    </recommendedName>
</protein>
<evidence type="ECO:0000256" key="1">
    <source>
        <dbReference type="ARBA" id="ARBA00005859"/>
    </source>
</evidence>
<dbReference type="RefSeq" id="WP_207574830.1">
    <property type="nucleotide sequence ID" value="NZ_JAFNME010000009.1"/>
</dbReference>
<dbReference type="NCBIfam" id="TIGR00552">
    <property type="entry name" value="nadE"/>
    <property type="match status" value="1"/>
</dbReference>
<evidence type="ECO:0000256" key="3">
    <source>
        <dbReference type="ARBA" id="ARBA00022723"/>
    </source>
</evidence>
<sequence>MTLPRLHPRQNAIAAVLGVTPPFTNPAMLAAEALRRQVFIEDTLQASGLTTLVLGISGGVDSLVAGRLAQLAVQALRTRTRDGRYRFIAVRLPYSTQHDEDAARAALAFIRADEECTVPIENAVQALAAHLPKLSTLPARRRDVVLGNVKARTRMVAQYALANATGGLVIGTDHAAEAVMGFFTKFGDGACDLAPLSGLVKGQVRAIAAHLGAPAELVHKTPTADLEDLAPGRPDEAAYGVTYDQIDAFLHGQPVDAHAFQRIVTAYEASGHKRAHPLTP</sequence>
<comment type="function">
    <text evidence="8">Catalyzes the ATP-dependent amidation of deamido-NAD to form NAD. Uses ammonia as a nitrogen source.</text>
</comment>
<comment type="caution">
    <text evidence="12">The sequence shown here is derived from an EMBL/GenBank/DDBJ whole genome shotgun (WGS) entry which is preliminary data.</text>
</comment>
<keyword evidence="6 8" id="KW-0460">Magnesium</keyword>
<feature type="binding site" evidence="8">
    <location>
        <position position="223"/>
    </location>
    <ligand>
        <name>ATP</name>
        <dbReference type="ChEBI" id="CHEBI:30616"/>
    </ligand>
</feature>
<feature type="binding site" description="in other chain" evidence="8">
    <location>
        <position position="152"/>
    </location>
    <ligand>
        <name>deamido-NAD(+)</name>
        <dbReference type="ChEBI" id="CHEBI:58437"/>
        <note>ligand shared between two neighboring subunits</note>
    </ligand>
</feature>
<dbReference type="GO" id="GO:0008795">
    <property type="term" value="F:NAD+ synthase activity"/>
    <property type="evidence" value="ECO:0007669"/>
    <property type="project" value="UniProtKB-UniRule"/>
</dbReference>
<dbReference type="GO" id="GO:0009435">
    <property type="term" value="P:NAD+ biosynthetic process"/>
    <property type="evidence" value="ECO:0007669"/>
    <property type="project" value="UniProtKB-UniRule"/>
</dbReference>
<name>A0A939GXW5_9BURK</name>
<dbReference type="InterPro" id="IPR003694">
    <property type="entry name" value="NAD_synthase"/>
</dbReference>
<gene>
    <name evidence="8 12" type="primary">nadE</name>
    <name evidence="12" type="ORF">J1777_05570</name>
</gene>
<keyword evidence="13" id="KW-1185">Reference proteome</keyword>
<dbReference type="GO" id="GO:0005737">
    <property type="term" value="C:cytoplasm"/>
    <property type="evidence" value="ECO:0007669"/>
    <property type="project" value="InterPro"/>
</dbReference>
<dbReference type="Pfam" id="PF02540">
    <property type="entry name" value="NAD_synthase"/>
    <property type="match status" value="1"/>
</dbReference>
<evidence type="ECO:0000256" key="8">
    <source>
        <dbReference type="HAMAP-Rule" id="MF_00193"/>
    </source>
</evidence>
<comment type="catalytic activity">
    <reaction evidence="8 10">
        <text>deamido-NAD(+) + NH4(+) + ATP = AMP + diphosphate + NAD(+) + H(+)</text>
        <dbReference type="Rhea" id="RHEA:21188"/>
        <dbReference type="ChEBI" id="CHEBI:15378"/>
        <dbReference type="ChEBI" id="CHEBI:28938"/>
        <dbReference type="ChEBI" id="CHEBI:30616"/>
        <dbReference type="ChEBI" id="CHEBI:33019"/>
        <dbReference type="ChEBI" id="CHEBI:57540"/>
        <dbReference type="ChEBI" id="CHEBI:58437"/>
        <dbReference type="ChEBI" id="CHEBI:456215"/>
        <dbReference type="EC" id="6.3.1.5"/>
    </reaction>
</comment>